<accession>A0ABX6T8L8</accession>
<evidence type="ECO:0000313" key="1">
    <source>
        <dbReference type="EMBL" id="QNP44013.1"/>
    </source>
</evidence>
<dbReference type="Proteomes" id="UP000516134">
    <property type="component" value="Chromosome"/>
</dbReference>
<evidence type="ECO:0000313" key="2">
    <source>
        <dbReference type="Proteomes" id="UP000516134"/>
    </source>
</evidence>
<protein>
    <submittedName>
        <fullName evidence="1">Uncharacterized protein</fullName>
    </submittedName>
</protein>
<keyword evidence="2" id="KW-1185">Reference proteome</keyword>
<reference evidence="1 2" key="1">
    <citation type="submission" date="2020-08" db="EMBL/GenBank/DDBJ databases">
        <title>Genome sequence of Sphingomonas daechungensis KACC 18115T.</title>
        <authorList>
            <person name="Hyun D.-W."/>
            <person name="Bae J.-W."/>
        </authorList>
    </citation>
    <scope>NUCLEOTIDE SEQUENCE [LARGE SCALE GENOMIC DNA]</scope>
    <source>
        <strain evidence="1 2">KACC 18115</strain>
    </source>
</reference>
<gene>
    <name evidence="1" type="ORF">H9L15_05355</name>
</gene>
<dbReference type="RefSeq" id="WP_187715435.1">
    <property type="nucleotide sequence ID" value="NZ_BAABJC010000001.1"/>
</dbReference>
<name>A0ABX6T8L8_9SPHN</name>
<organism evidence="1 2">
    <name type="scientific">Sphingomonas daechungensis</name>
    <dbReference type="NCBI Taxonomy" id="1176646"/>
    <lineage>
        <taxon>Bacteria</taxon>
        <taxon>Pseudomonadati</taxon>
        <taxon>Pseudomonadota</taxon>
        <taxon>Alphaproteobacteria</taxon>
        <taxon>Sphingomonadales</taxon>
        <taxon>Sphingomonadaceae</taxon>
        <taxon>Sphingomonas</taxon>
    </lineage>
</organism>
<sequence>MSAAFEIIYRDKLWRIGLSEYGGERRLSIWSHYRDRQTGDWLPCGGKRDAPGCIVPADRMDELAHAMSLIAEQLRSSTG</sequence>
<dbReference type="EMBL" id="CP060780">
    <property type="protein sequence ID" value="QNP44013.1"/>
    <property type="molecule type" value="Genomic_DNA"/>
</dbReference>
<proteinExistence type="predicted"/>